<evidence type="ECO:0000313" key="2">
    <source>
        <dbReference type="EMBL" id="ROL51909.1"/>
    </source>
</evidence>
<reference evidence="2 3" key="1">
    <citation type="submission" date="2018-10" db="EMBL/GenBank/DDBJ databases">
        <title>Genome assembly for a Yunnan-Guizhou Plateau 3E fish, Anabarilius grahami (Regan), and its evolutionary and genetic applications.</title>
        <authorList>
            <person name="Jiang W."/>
        </authorList>
    </citation>
    <scope>NUCLEOTIDE SEQUENCE [LARGE SCALE GENOMIC DNA]</scope>
    <source>
        <strain evidence="2">AG-KIZ</strain>
        <tissue evidence="2">Muscle</tissue>
    </source>
</reference>
<feature type="region of interest" description="Disordered" evidence="1">
    <location>
        <begin position="76"/>
        <end position="99"/>
    </location>
</feature>
<organism evidence="2 3">
    <name type="scientific">Anabarilius grahami</name>
    <name type="common">Kanglang fish</name>
    <name type="synonym">Barilius grahami</name>
    <dbReference type="NCBI Taxonomy" id="495550"/>
    <lineage>
        <taxon>Eukaryota</taxon>
        <taxon>Metazoa</taxon>
        <taxon>Chordata</taxon>
        <taxon>Craniata</taxon>
        <taxon>Vertebrata</taxon>
        <taxon>Euteleostomi</taxon>
        <taxon>Actinopterygii</taxon>
        <taxon>Neopterygii</taxon>
        <taxon>Teleostei</taxon>
        <taxon>Ostariophysi</taxon>
        <taxon>Cypriniformes</taxon>
        <taxon>Xenocyprididae</taxon>
        <taxon>Xenocypridinae</taxon>
        <taxon>Xenocypridinae incertae sedis</taxon>
        <taxon>Anabarilius</taxon>
    </lineage>
</organism>
<protein>
    <submittedName>
        <fullName evidence="2">Uncharacterized protein</fullName>
    </submittedName>
</protein>
<sequence length="207" mass="23110">MKNTRHLQRTQEIAARSALWLSIKRESDHSSHEDIRAERERGRGREKEVELFKVEGCSSGESSLSLELSPRKRLSAEEEMCASRPPPEGAGAVSVSESDRDETRSDLCKQCQMTVAELRRQALALSDPASLKFGWPFQTLAVCPVWSAPGVGDKAMGSSRRGYASIGPSADGLMRLWKHWPWESCFPCSWEKKGCFVQLEMCGGYLT</sequence>
<feature type="compositionally biased region" description="Basic and acidic residues" evidence="1">
    <location>
        <begin position="23"/>
        <end position="47"/>
    </location>
</feature>
<accession>A0A3N0Z030</accession>
<dbReference type="EMBL" id="RJVU01018281">
    <property type="protein sequence ID" value="ROL51909.1"/>
    <property type="molecule type" value="Genomic_DNA"/>
</dbReference>
<dbReference type="OrthoDB" id="6156415at2759"/>
<proteinExistence type="predicted"/>
<feature type="region of interest" description="Disordered" evidence="1">
    <location>
        <begin position="22"/>
        <end position="47"/>
    </location>
</feature>
<gene>
    <name evidence="2" type="ORF">DPX16_19428</name>
</gene>
<keyword evidence="3" id="KW-1185">Reference proteome</keyword>
<comment type="caution">
    <text evidence="2">The sequence shown here is derived from an EMBL/GenBank/DDBJ whole genome shotgun (WGS) entry which is preliminary data.</text>
</comment>
<dbReference type="Proteomes" id="UP000281406">
    <property type="component" value="Unassembled WGS sequence"/>
</dbReference>
<evidence type="ECO:0000256" key="1">
    <source>
        <dbReference type="SAM" id="MobiDB-lite"/>
    </source>
</evidence>
<evidence type="ECO:0000313" key="3">
    <source>
        <dbReference type="Proteomes" id="UP000281406"/>
    </source>
</evidence>
<name>A0A3N0Z030_ANAGA</name>
<dbReference type="AlphaFoldDB" id="A0A3N0Z030"/>